<comment type="caution">
    <text evidence="1">The sequence shown here is derived from an EMBL/GenBank/DDBJ whole genome shotgun (WGS) entry which is preliminary data.</text>
</comment>
<name>A0AAN8Y006_SOLBU</name>
<accession>A0AAN8Y006</accession>
<gene>
    <name evidence="1" type="ORF">RDI58_030740</name>
</gene>
<proteinExistence type="predicted"/>
<protein>
    <submittedName>
        <fullName evidence="1">Uncharacterized protein</fullName>
    </submittedName>
</protein>
<dbReference type="EMBL" id="JBANQN010000121">
    <property type="protein sequence ID" value="KAK6772018.1"/>
    <property type="molecule type" value="Genomic_DNA"/>
</dbReference>
<evidence type="ECO:0000313" key="1">
    <source>
        <dbReference type="EMBL" id="KAK6772018.1"/>
    </source>
</evidence>
<keyword evidence="2" id="KW-1185">Reference proteome</keyword>
<organism evidence="1 2">
    <name type="scientific">Solanum bulbocastanum</name>
    <name type="common">Wild potato</name>
    <dbReference type="NCBI Taxonomy" id="147425"/>
    <lineage>
        <taxon>Eukaryota</taxon>
        <taxon>Viridiplantae</taxon>
        <taxon>Streptophyta</taxon>
        <taxon>Embryophyta</taxon>
        <taxon>Tracheophyta</taxon>
        <taxon>Spermatophyta</taxon>
        <taxon>Magnoliopsida</taxon>
        <taxon>eudicotyledons</taxon>
        <taxon>Gunneridae</taxon>
        <taxon>Pentapetalae</taxon>
        <taxon>asterids</taxon>
        <taxon>lamiids</taxon>
        <taxon>Solanales</taxon>
        <taxon>Solanaceae</taxon>
        <taxon>Solanoideae</taxon>
        <taxon>Solaneae</taxon>
        <taxon>Solanum</taxon>
    </lineage>
</organism>
<evidence type="ECO:0000313" key="2">
    <source>
        <dbReference type="Proteomes" id="UP001371456"/>
    </source>
</evidence>
<reference evidence="1 2" key="1">
    <citation type="submission" date="2024-02" db="EMBL/GenBank/DDBJ databases">
        <title>de novo genome assembly of Solanum bulbocastanum strain 11H21.</title>
        <authorList>
            <person name="Hosaka A.J."/>
        </authorList>
    </citation>
    <scope>NUCLEOTIDE SEQUENCE [LARGE SCALE GENOMIC DNA]</scope>
    <source>
        <tissue evidence="1">Young leaves</tissue>
    </source>
</reference>
<sequence length="29" mass="3260">MPLVYGKTAYSMAENLYNELNKPLGLSEI</sequence>
<dbReference type="Proteomes" id="UP001371456">
    <property type="component" value="Unassembled WGS sequence"/>
</dbReference>
<dbReference type="AlphaFoldDB" id="A0AAN8Y006"/>